<proteinExistence type="predicted"/>
<gene>
    <name evidence="2" type="ORF">EHO51_20285</name>
</gene>
<organism evidence="2 3">
    <name type="scientific">Methylocystis rosea</name>
    <dbReference type="NCBI Taxonomy" id="173366"/>
    <lineage>
        <taxon>Bacteria</taxon>
        <taxon>Pseudomonadati</taxon>
        <taxon>Pseudomonadota</taxon>
        <taxon>Alphaproteobacteria</taxon>
        <taxon>Hyphomicrobiales</taxon>
        <taxon>Methylocystaceae</taxon>
        <taxon>Methylocystis</taxon>
    </lineage>
</organism>
<dbReference type="Proteomes" id="UP000273982">
    <property type="component" value="Plasmid pGW6_2"/>
</dbReference>
<accession>A0A3G8MD83</accession>
<name>A0A3G8MD83_9HYPH</name>
<keyword evidence="1" id="KW-1133">Transmembrane helix</keyword>
<evidence type="ECO:0000313" key="2">
    <source>
        <dbReference type="EMBL" id="AZG79125.1"/>
    </source>
</evidence>
<keyword evidence="2" id="KW-0614">Plasmid</keyword>
<dbReference type="KEGG" id="mros:EHO51_20285"/>
<evidence type="ECO:0000313" key="3">
    <source>
        <dbReference type="Proteomes" id="UP000273982"/>
    </source>
</evidence>
<sequence length="138" mass="15292">MDDNDRGHEYRKRPSALSVIFYCKPLLTFTAAITLFHFADAAMLPLVGERLSQGQKDSGSHSQRPASSWRRPIPMAMLVGDKSDLGPQTTLSSRARYSAGRAIPGGWERPPLLIALSAGRRHIGCRRSRDIVFGEIDK</sequence>
<protein>
    <submittedName>
        <fullName evidence="2">Uncharacterized protein</fullName>
    </submittedName>
</protein>
<dbReference type="AlphaFoldDB" id="A0A3G8MD83"/>
<evidence type="ECO:0000256" key="1">
    <source>
        <dbReference type="SAM" id="Phobius"/>
    </source>
</evidence>
<feature type="transmembrane region" description="Helical" evidence="1">
    <location>
        <begin position="26"/>
        <end position="47"/>
    </location>
</feature>
<dbReference type="RefSeq" id="WP_124740584.1">
    <property type="nucleotide sequence ID" value="NZ_CP034088.1"/>
</dbReference>
<keyword evidence="1" id="KW-0472">Membrane</keyword>
<geneLocation type="plasmid" evidence="3">
    <name>pgw6_2</name>
</geneLocation>
<dbReference type="EMBL" id="CP034088">
    <property type="protein sequence ID" value="AZG79125.1"/>
    <property type="molecule type" value="Genomic_DNA"/>
</dbReference>
<reference evidence="2 3" key="1">
    <citation type="submission" date="2018-11" db="EMBL/GenBank/DDBJ databases">
        <title>Genome squencing of methanotrophic bacteria isolated from alkaline groundwater in Korea.</title>
        <authorList>
            <person name="Nguyen L.N."/>
        </authorList>
    </citation>
    <scope>NUCLEOTIDE SEQUENCE [LARGE SCALE GENOMIC DNA]</scope>
    <source>
        <strain evidence="2 3">GW6</strain>
        <plasmid evidence="3">pgw6_2</plasmid>
    </source>
</reference>
<keyword evidence="1" id="KW-0812">Transmembrane</keyword>